<sequence>MFISFLGSPHGLPERMQAVQAALMNEAVTLFRRKYCNNGSHAGFILHLTDPQTEAGNVAALGEVLPDNC</sequence>
<name>A0A270MX02_STEMA</name>
<organism evidence="1 3">
    <name type="scientific">Stenotrophomonas maltophilia</name>
    <name type="common">Pseudomonas maltophilia</name>
    <name type="synonym">Xanthomonas maltophilia</name>
    <dbReference type="NCBI Taxonomy" id="40324"/>
    <lineage>
        <taxon>Bacteria</taxon>
        <taxon>Pseudomonadati</taxon>
        <taxon>Pseudomonadota</taxon>
        <taxon>Gammaproteobacteria</taxon>
        <taxon>Lysobacterales</taxon>
        <taxon>Lysobacteraceae</taxon>
        <taxon>Stenotrophomonas</taxon>
        <taxon>Stenotrophomonas maltophilia group</taxon>
    </lineage>
</organism>
<dbReference type="EMBL" id="NJGC01000046">
    <property type="protein sequence ID" value="PAM66637.1"/>
    <property type="molecule type" value="Genomic_DNA"/>
</dbReference>
<geneLocation type="plasmid" evidence="1">
    <name>unnamed1</name>
</geneLocation>
<gene>
    <name evidence="2" type="ORF">CEK00_20965</name>
    <name evidence="1" type="ORF">CEK00_22525</name>
</gene>
<dbReference type="Proteomes" id="UP000216433">
    <property type="component" value="Unassembled WGS sequence"/>
</dbReference>
<proteinExistence type="predicted"/>
<reference evidence="1 3" key="1">
    <citation type="submission" date="2017-06" db="EMBL/GenBank/DDBJ databases">
        <title>Genome sequencing and assembly of Stenotrophomonas maltophilia DF07.</title>
        <authorList>
            <person name="Iyer R."/>
        </authorList>
    </citation>
    <scope>NUCLEOTIDE SEQUENCE [LARGE SCALE GENOMIC DNA]</scope>
    <source>
        <strain evidence="1 3">DF07</strain>
        <plasmid evidence="1">unnamed1</plasmid>
    </source>
</reference>
<dbReference type="EMBL" id="NJGC01000153">
    <property type="protein sequence ID" value="PAM64433.1"/>
    <property type="molecule type" value="Genomic_DNA"/>
</dbReference>
<comment type="caution">
    <text evidence="1">The sequence shown here is derived from an EMBL/GenBank/DDBJ whole genome shotgun (WGS) entry which is preliminary data.</text>
</comment>
<accession>A0A270MX02</accession>
<evidence type="ECO:0000313" key="1">
    <source>
        <dbReference type="EMBL" id="PAM64433.1"/>
    </source>
</evidence>
<dbReference type="AlphaFoldDB" id="A0A270MX02"/>
<evidence type="ECO:0000313" key="3">
    <source>
        <dbReference type="Proteomes" id="UP000216433"/>
    </source>
</evidence>
<keyword evidence="1" id="KW-0614">Plasmid</keyword>
<evidence type="ECO:0000313" key="2">
    <source>
        <dbReference type="EMBL" id="PAM66637.1"/>
    </source>
</evidence>
<protein>
    <submittedName>
        <fullName evidence="1">Uncharacterized protein</fullName>
    </submittedName>
</protein>